<dbReference type="GO" id="GO:0050660">
    <property type="term" value="F:flavin adenine dinucleotide binding"/>
    <property type="evidence" value="ECO:0007669"/>
    <property type="project" value="InterPro"/>
</dbReference>
<dbReference type="GO" id="GO:0016614">
    <property type="term" value="F:oxidoreductase activity, acting on CH-OH group of donors"/>
    <property type="evidence" value="ECO:0007669"/>
    <property type="project" value="InterPro"/>
</dbReference>
<evidence type="ECO:0000256" key="1">
    <source>
        <dbReference type="ARBA" id="ARBA00001974"/>
    </source>
</evidence>
<evidence type="ECO:0000256" key="4">
    <source>
        <dbReference type="ARBA" id="ARBA00022827"/>
    </source>
</evidence>
<dbReference type="PIRSF" id="PIRSF000137">
    <property type="entry name" value="Alcohol_oxidase"/>
    <property type="match status" value="1"/>
</dbReference>
<dbReference type="Gene3D" id="3.30.560.10">
    <property type="entry name" value="Glucose Oxidase, domain 3"/>
    <property type="match status" value="1"/>
</dbReference>
<proteinExistence type="inferred from homology"/>
<evidence type="ECO:0000313" key="7">
    <source>
        <dbReference type="EMBL" id="KAJ7626057.1"/>
    </source>
</evidence>
<sequence>YDFVIVGGGTAGSVLASRLTENSNVSVLVLEAGPTVFGVLEAQVPFFSQQIASLDTPYSWNYSTTPQVGANGSVFPYLGVRAKIDGLVYSRGAASDFDRYAELTGDDGWSWDAMLPYFLKVCASIWSFFLCPIIHPGRKMPAVHGTQGPIDVSIEGYAWSEFESHVVQTTTELPNDFPLNKDYNSGKPLGIGWFQYTIGNGQRSSSADYLNSTVLARPNLHVLLHAQVSRLVNPTTSSKPLAFGGVQFQFKKSLYVANATKEIILSAGSVGSPSILQHSGVGDGAALTKLDIPVVRHLPSVGQNASEHPFMTIKWAVNSNQTVASLLENPVLYDAAYSEWNISHTGPFVDGGAGSLVGWLRLPADSPAFNAHGDPSPGPDAPHIELLFQPSSLDIFAPDTQGHFVSIGVAIVSPISRGSVTITSNDPFAPPNIDPALYSEDFDALAMVEGVRLALKYVTAPNWAGYLGAPVVDLASMSDAELFDYVRGNALLAYHLVGTAGMSPKGASYGVGIWLPFGMKYCHIVDEVFE</sequence>
<feature type="non-terminal residue" evidence="7">
    <location>
        <position position="1"/>
    </location>
</feature>
<dbReference type="InterPro" id="IPR036188">
    <property type="entry name" value="FAD/NAD-bd_sf"/>
</dbReference>
<dbReference type="InterPro" id="IPR007867">
    <property type="entry name" value="GMC_OxRtase_C"/>
</dbReference>
<name>A0AAD7BNI5_9AGAR</name>
<dbReference type="InterPro" id="IPR012132">
    <property type="entry name" value="GMC_OxRdtase"/>
</dbReference>
<dbReference type="AlphaFoldDB" id="A0AAD7BNI5"/>
<dbReference type="InterPro" id="IPR000172">
    <property type="entry name" value="GMC_OxRdtase_N"/>
</dbReference>
<keyword evidence="8" id="KW-1185">Reference proteome</keyword>
<evidence type="ECO:0000256" key="2">
    <source>
        <dbReference type="ARBA" id="ARBA00010790"/>
    </source>
</evidence>
<dbReference type="PANTHER" id="PTHR11552">
    <property type="entry name" value="GLUCOSE-METHANOL-CHOLINE GMC OXIDOREDUCTASE"/>
    <property type="match status" value="1"/>
</dbReference>
<dbReference type="Gene3D" id="3.50.50.60">
    <property type="entry name" value="FAD/NAD(P)-binding domain"/>
    <property type="match status" value="1"/>
</dbReference>
<accession>A0AAD7BNI5</accession>
<feature type="domain" description="Glucose-methanol-choline oxidoreductase N-terminal" evidence="6">
    <location>
        <begin position="268"/>
        <end position="282"/>
    </location>
</feature>
<evidence type="ECO:0000313" key="8">
    <source>
        <dbReference type="Proteomes" id="UP001221142"/>
    </source>
</evidence>
<evidence type="ECO:0000256" key="5">
    <source>
        <dbReference type="PIRSR" id="PIRSR000137-2"/>
    </source>
</evidence>
<organism evidence="7 8">
    <name type="scientific">Roridomyces roridus</name>
    <dbReference type="NCBI Taxonomy" id="1738132"/>
    <lineage>
        <taxon>Eukaryota</taxon>
        <taxon>Fungi</taxon>
        <taxon>Dikarya</taxon>
        <taxon>Basidiomycota</taxon>
        <taxon>Agaricomycotina</taxon>
        <taxon>Agaricomycetes</taxon>
        <taxon>Agaricomycetidae</taxon>
        <taxon>Agaricales</taxon>
        <taxon>Marasmiineae</taxon>
        <taxon>Mycenaceae</taxon>
        <taxon>Roridomyces</taxon>
    </lineage>
</organism>
<comment type="similarity">
    <text evidence="2">Belongs to the GMC oxidoreductase family.</text>
</comment>
<keyword evidence="4 5" id="KW-0274">FAD</keyword>
<evidence type="ECO:0000259" key="6">
    <source>
        <dbReference type="PROSITE" id="PS00624"/>
    </source>
</evidence>
<comment type="caution">
    <text evidence="7">The sequence shown here is derived from an EMBL/GenBank/DDBJ whole genome shotgun (WGS) entry which is preliminary data.</text>
</comment>
<keyword evidence="3" id="KW-0285">Flavoprotein</keyword>
<dbReference type="PANTHER" id="PTHR11552:SF147">
    <property type="entry name" value="CHOLINE DEHYDROGENASE, MITOCHONDRIAL"/>
    <property type="match status" value="1"/>
</dbReference>
<reference evidence="7" key="1">
    <citation type="submission" date="2023-03" db="EMBL/GenBank/DDBJ databases">
        <title>Massive genome expansion in bonnet fungi (Mycena s.s.) driven by repeated elements and novel gene families across ecological guilds.</title>
        <authorList>
            <consortium name="Lawrence Berkeley National Laboratory"/>
            <person name="Harder C.B."/>
            <person name="Miyauchi S."/>
            <person name="Viragh M."/>
            <person name="Kuo A."/>
            <person name="Thoen E."/>
            <person name="Andreopoulos B."/>
            <person name="Lu D."/>
            <person name="Skrede I."/>
            <person name="Drula E."/>
            <person name="Henrissat B."/>
            <person name="Morin E."/>
            <person name="Kohler A."/>
            <person name="Barry K."/>
            <person name="LaButti K."/>
            <person name="Morin E."/>
            <person name="Salamov A."/>
            <person name="Lipzen A."/>
            <person name="Mereny Z."/>
            <person name="Hegedus B."/>
            <person name="Baldrian P."/>
            <person name="Stursova M."/>
            <person name="Weitz H."/>
            <person name="Taylor A."/>
            <person name="Grigoriev I.V."/>
            <person name="Nagy L.G."/>
            <person name="Martin F."/>
            <person name="Kauserud H."/>
        </authorList>
    </citation>
    <scope>NUCLEOTIDE SEQUENCE</scope>
    <source>
        <strain evidence="7">9284</strain>
    </source>
</reference>
<dbReference type="Pfam" id="PF05199">
    <property type="entry name" value="GMC_oxred_C"/>
    <property type="match status" value="1"/>
</dbReference>
<dbReference type="SUPFAM" id="SSF51905">
    <property type="entry name" value="FAD/NAD(P)-binding domain"/>
    <property type="match status" value="1"/>
</dbReference>
<dbReference type="SUPFAM" id="SSF54373">
    <property type="entry name" value="FAD-linked reductases, C-terminal domain"/>
    <property type="match status" value="1"/>
</dbReference>
<dbReference type="PROSITE" id="PS00624">
    <property type="entry name" value="GMC_OXRED_2"/>
    <property type="match status" value="1"/>
</dbReference>
<protein>
    <submittedName>
        <fullName evidence="7">Alcohol oxidase</fullName>
    </submittedName>
</protein>
<evidence type="ECO:0000256" key="3">
    <source>
        <dbReference type="ARBA" id="ARBA00022630"/>
    </source>
</evidence>
<feature type="binding site" evidence="5">
    <location>
        <position position="228"/>
    </location>
    <ligand>
        <name>FAD</name>
        <dbReference type="ChEBI" id="CHEBI:57692"/>
    </ligand>
</feature>
<dbReference type="EMBL" id="JARKIF010000012">
    <property type="protein sequence ID" value="KAJ7626057.1"/>
    <property type="molecule type" value="Genomic_DNA"/>
</dbReference>
<dbReference type="Pfam" id="PF00732">
    <property type="entry name" value="GMC_oxred_N"/>
    <property type="match status" value="1"/>
</dbReference>
<comment type="cofactor">
    <cofactor evidence="1 5">
        <name>FAD</name>
        <dbReference type="ChEBI" id="CHEBI:57692"/>
    </cofactor>
</comment>
<dbReference type="Proteomes" id="UP001221142">
    <property type="component" value="Unassembled WGS sequence"/>
</dbReference>
<gene>
    <name evidence="7" type="ORF">FB45DRAFT_750434</name>
</gene>